<name>A0ABR0K7Y5_9EURO</name>
<dbReference type="InterPro" id="IPR011989">
    <property type="entry name" value="ARM-like"/>
</dbReference>
<dbReference type="PANTHER" id="PTHR12363:SF33">
    <property type="entry name" value="IMPORTIN-13"/>
    <property type="match status" value="1"/>
</dbReference>
<dbReference type="Gene3D" id="1.25.10.10">
    <property type="entry name" value="Leucine-rich Repeat Variant"/>
    <property type="match status" value="1"/>
</dbReference>
<evidence type="ECO:0000256" key="3">
    <source>
        <dbReference type="ARBA" id="ARBA00022448"/>
    </source>
</evidence>
<dbReference type="SUPFAM" id="SSF48371">
    <property type="entry name" value="ARM repeat"/>
    <property type="match status" value="1"/>
</dbReference>
<dbReference type="InterPro" id="IPR016024">
    <property type="entry name" value="ARM-type_fold"/>
</dbReference>
<dbReference type="InterPro" id="IPR051345">
    <property type="entry name" value="Importin_beta-like_NTR"/>
</dbReference>
<evidence type="ECO:0000256" key="4">
    <source>
        <dbReference type="ARBA" id="ARBA00023242"/>
    </source>
</evidence>
<evidence type="ECO:0000256" key="2">
    <source>
        <dbReference type="ARBA" id="ARBA00007991"/>
    </source>
</evidence>
<dbReference type="PANTHER" id="PTHR12363">
    <property type="entry name" value="TRANSPORTIN 3 AND IMPORTIN 13"/>
    <property type="match status" value="1"/>
</dbReference>
<accession>A0ABR0K7Y5</accession>
<feature type="region of interest" description="Disordered" evidence="5">
    <location>
        <begin position="654"/>
        <end position="678"/>
    </location>
</feature>
<evidence type="ECO:0000256" key="5">
    <source>
        <dbReference type="SAM" id="MobiDB-lite"/>
    </source>
</evidence>
<evidence type="ECO:0000313" key="6">
    <source>
        <dbReference type="EMBL" id="KAK5091788.1"/>
    </source>
</evidence>
<evidence type="ECO:0000256" key="1">
    <source>
        <dbReference type="ARBA" id="ARBA00004123"/>
    </source>
</evidence>
<evidence type="ECO:0000313" key="7">
    <source>
        <dbReference type="Proteomes" id="UP001345013"/>
    </source>
</evidence>
<protein>
    <submittedName>
        <fullName evidence="6">Member of the karyopherin-beta</fullName>
    </submittedName>
</protein>
<reference evidence="6 7" key="1">
    <citation type="submission" date="2023-08" db="EMBL/GenBank/DDBJ databases">
        <title>Black Yeasts Isolated from many extreme environments.</title>
        <authorList>
            <person name="Coleine C."/>
            <person name="Stajich J.E."/>
            <person name="Selbmann L."/>
        </authorList>
    </citation>
    <scope>NUCLEOTIDE SEQUENCE [LARGE SCALE GENOMIC DNA]</scope>
    <source>
        <strain evidence="6 7">CCFEE 5885</strain>
    </source>
</reference>
<dbReference type="Proteomes" id="UP001345013">
    <property type="component" value="Unassembled WGS sequence"/>
</dbReference>
<organism evidence="6 7">
    <name type="scientific">Lithohypha guttulata</name>
    <dbReference type="NCBI Taxonomy" id="1690604"/>
    <lineage>
        <taxon>Eukaryota</taxon>
        <taxon>Fungi</taxon>
        <taxon>Dikarya</taxon>
        <taxon>Ascomycota</taxon>
        <taxon>Pezizomycotina</taxon>
        <taxon>Eurotiomycetes</taxon>
        <taxon>Chaetothyriomycetidae</taxon>
        <taxon>Chaetothyriales</taxon>
        <taxon>Trichomeriaceae</taxon>
        <taxon>Lithohypha</taxon>
    </lineage>
</organism>
<dbReference type="EMBL" id="JAVRRG010000069">
    <property type="protein sequence ID" value="KAK5091788.1"/>
    <property type="molecule type" value="Genomic_DNA"/>
</dbReference>
<gene>
    <name evidence="6" type="primary">PDR6</name>
    <name evidence="6" type="ORF">LTR24_005787</name>
</gene>
<sequence>MEQLIRDLNSPQNQGRPHVINKIQRQIQALQREPTAWQAGFDLLNSDDRLLQFYGALTLEQKVNTDWETDRIGQNRDQLSQLLQQLITRYVTIATSTESEVVVSKLSSTLAAIFGKPDAAWAQPCRHVLACMLARQYLPQDRVPSMAELLGADTTISSYALKAVLRLSLAISEGLGSSSLIQTSHRNQVQLSNLASDVWHLLYFTLVAFSAQVGMQSSLPGLRVQFAEHYAVKLLTETMQQIPFWAIFVDNEQPPAHALFEIFSDAVSLTIRLLQHPAAANDCMPCLTSLQTYQPRLLTRAYPEYRGQIVDSDAASRWKSELLQGDFSPEANSFVEFLEAVVHQLDTTTDEYVKAGDVLRCVEIAQSLLRCKGAAMVEDEACQAALDIMTTIAEGYSDWSEPSQFDEGMTNLIQDVCLSTLIKVQYPPEELDKSTAMWDEDDNTRFEDFRFQANDFFQTAFGILGPPLIENLARSVSSASESNWAEFEAAIWVLGSVSDALSNEPERCDPSLNQIFSSSLWLRAISASEEIPNRVRKSVITLLAETTSYLQRNSQHLIGSLDFLFRSLQIRAHSNHAAKAIYNLCDSQRSFLMQALPQFLQTLTTLEDIPLHSGCKVLSAVSALVQALPSETDKIEPLQKMLQLIRNLEARHITRPPLTQGNETHTSSPQTQDDETSSPLFERLSMLAAVARGLQGAADTPIDLEATKNTGATFWTDGAGRQTQQLVLQMLAEPWSRLLEPGQVDLVSAACELLKAGFKEDHPTPFKFPLHISTELLCALIDIQNANLDQTMNTSSCYVSSEPTPTPETSPQAESLISRVLEITKEATKLLTYPATSTTFSAPTCILDFLIRSLPKYGIHILTHPSAIDIMSTFIDYAILLLQSTTDTLPRRSAAAFFTSFLDYTDPASTLMSNPNPAVATNIDALLSRYSPTVLALTLHLLAGECARSEIDSLTLLLRTYISKQPLRAKPILAAAVRPENGVLTPKALSATKPEQRARFIAQIESLRGARKTNDVVRDFWVACRGGQFGYVT</sequence>
<comment type="subcellular location">
    <subcellularLocation>
        <location evidence="1">Nucleus</location>
    </subcellularLocation>
</comment>
<keyword evidence="3" id="KW-0813">Transport</keyword>
<comment type="similarity">
    <text evidence="2">Belongs to the importin beta family.</text>
</comment>
<keyword evidence="7" id="KW-1185">Reference proteome</keyword>
<comment type="caution">
    <text evidence="6">The sequence shown here is derived from an EMBL/GenBank/DDBJ whole genome shotgun (WGS) entry which is preliminary data.</text>
</comment>
<feature type="compositionally biased region" description="Polar residues" evidence="5">
    <location>
        <begin position="657"/>
        <end position="671"/>
    </location>
</feature>
<keyword evidence="4" id="KW-0539">Nucleus</keyword>
<proteinExistence type="inferred from homology"/>